<organism evidence="2 3">
    <name type="scientific">Mesotoga infera</name>
    <dbReference type="NCBI Taxonomy" id="1236046"/>
    <lineage>
        <taxon>Bacteria</taxon>
        <taxon>Thermotogati</taxon>
        <taxon>Thermotogota</taxon>
        <taxon>Thermotogae</taxon>
        <taxon>Kosmotogales</taxon>
        <taxon>Kosmotogaceae</taxon>
        <taxon>Mesotoga</taxon>
    </lineage>
</organism>
<dbReference type="KEGG" id="minf:MESINF_0737"/>
<name>A0A7Z7LDQ9_9BACT</name>
<dbReference type="Pfam" id="PF12679">
    <property type="entry name" value="ABC2_membrane_2"/>
    <property type="match status" value="1"/>
</dbReference>
<feature type="transmembrane region" description="Helical" evidence="1">
    <location>
        <begin position="189"/>
        <end position="210"/>
    </location>
</feature>
<keyword evidence="1" id="KW-1133">Transmembrane helix</keyword>
<keyword evidence="3" id="KW-1185">Reference proteome</keyword>
<feature type="transmembrane region" description="Helical" evidence="1">
    <location>
        <begin position="161"/>
        <end position="182"/>
    </location>
</feature>
<dbReference type="GO" id="GO:0140359">
    <property type="term" value="F:ABC-type transporter activity"/>
    <property type="evidence" value="ECO:0007669"/>
    <property type="project" value="InterPro"/>
</dbReference>
<dbReference type="EMBL" id="LS974202">
    <property type="protein sequence ID" value="SSC12186.1"/>
    <property type="molecule type" value="Genomic_DNA"/>
</dbReference>
<evidence type="ECO:0000313" key="3">
    <source>
        <dbReference type="Proteomes" id="UP000250796"/>
    </source>
</evidence>
<dbReference type="AlphaFoldDB" id="A0A7Z7LDQ9"/>
<sequence>MLYKELNEMKLRVILIIAVLVISLITTIVMRPYASQMMSEMAGQLEELPDFLKKLIGDTSSLTKLDDDNYYLLSQWQGKNFGQFLPLVVLLITFPIFAKEFDKKTIYFLLSRKNRKDVFMAKYLIGLGVVLVVTTALSLLGPIAMNLTGYGVNFSGTLKALLQQLVGVAFFYSLFTLLSVISKDQVKPVVLGIILIIGLPIIGMIEAISWLNPYPFILATTVIQSGTIDWIYLVALLAVTIALTAADYVLFKKKEL</sequence>
<feature type="transmembrane region" description="Helical" evidence="1">
    <location>
        <begin position="81"/>
        <end position="98"/>
    </location>
</feature>
<accession>A0A7Z7LDQ9</accession>
<feature type="transmembrane region" description="Helical" evidence="1">
    <location>
        <begin position="119"/>
        <end position="141"/>
    </location>
</feature>
<evidence type="ECO:0000256" key="1">
    <source>
        <dbReference type="SAM" id="Phobius"/>
    </source>
</evidence>
<feature type="transmembrane region" description="Helical" evidence="1">
    <location>
        <begin position="230"/>
        <end position="251"/>
    </location>
</feature>
<dbReference type="PANTHER" id="PTHR37305">
    <property type="entry name" value="INTEGRAL MEMBRANE PROTEIN-RELATED"/>
    <property type="match status" value="1"/>
</dbReference>
<gene>
    <name evidence="2" type="ORF">MESINF_0737</name>
</gene>
<keyword evidence="1" id="KW-0472">Membrane</keyword>
<reference evidence="2 3" key="1">
    <citation type="submission" date="2017-01" db="EMBL/GenBank/DDBJ databases">
        <authorList>
            <person name="Erauso G."/>
        </authorList>
    </citation>
    <scope>NUCLEOTIDE SEQUENCE [LARGE SCALE GENOMIC DNA]</scope>
    <source>
        <strain evidence="2">MESINF1</strain>
    </source>
</reference>
<feature type="transmembrane region" description="Helical" evidence="1">
    <location>
        <begin position="12"/>
        <end position="34"/>
    </location>
</feature>
<evidence type="ECO:0000313" key="2">
    <source>
        <dbReference type="EMBL" id="SSC12186.1"/>
    </source>
</evidence>
<dbReference type="PANTHER" id="PTHR37305:SF1">
    <property type="entry name" value="MEMBRANE PROTEIN"/>
    <property type="match status" value="1"/>
</dbReference>
<protein>
    <submittedName>
        <fullName evidence="2">Uncharacterized protein</fullName>
    </submittedName>
</protein>
<keyword evidence="1" id="KW-0812">Transmembrane</keyword>
<proteinExistence type="predicted"/>
<dbReference type="Proteomes" id="UP000250796">
    <property type="component" value="Chromosome MESINF"/>
</dbReference>
<dbReference type="GO" id="GO:0005886">
    <property type="term" value="C:plasma membrane"/>
    <property type="evidence" value="ECO:0007669"/>
    <property type="project" value="UniProtKB-SubCell"/>
</dbReference>
<dbReference type="RefSeq" id="WP_169698564.1">
    <property type="nucleotide sequence ID" value="NZ_LS974202.1"/>
</dbReference>